<accession>A0A4Y1WSC5</accession>
<dbReference type="Proteomes" id="UP000318946">
    <property type="component" value="Chromosome"/>
</dbReference>
<dbReference type="KEGG" id="acou:A5CBH24_12940"/>
<evidence type="ECO:0000313" key="2">
    <source>
        <dbReference type="Proteomes" id="UP000318946"/>
    </source>
</evidence>
<evidence type="ECO:0000313" key="1">
    <source>
        <dbReference type="EMBL" id="BBL03981.1"/>
    </source>
</evidence>
<sequence length="134" mass="15489">MTRVHLAQLLRDLASAHDYAFFSAPDEYMPSEIDRYPAAWLAPPRLKEVEGRRHGKRTYEIQLHLLQPGMRLTHAERARRLDEMEQTLLGIFTELTEDPKVICVERLSIRPRTCAFTNHGEISQSATAEAVVWF</sequence>
<name>A0A4Y1WSC5_9BACT</name>
<organism evidence="1 2">
    <name type="scientific">Alistipes communis</name>
    <dbReference type="NCBI Taxonomy" id="2585118"/>
    <lineage>
        <taxon>Bacteria</taxon>
        <taxon>Pseudomonadati</taxon>
        <taxon>Bacteroidota</taxon>
        <taxon>Bacteroidia</taxon>
        <taxon>Bacteroidales</taxon>
        <taxon>Rikenellaceae</taxon>
        <taxon>Alistipes</taxon>
    </lineage>
</organism>
<dbReference type="RefSeq" id="WP_141412572.1">
    <property type="nucleotide sequence ID" value="NZ_AP019735.1"/>
</dbReference>
<dbReference type="EMBL" id="AP019735">
    <property type="protein sequence ID" value="BBL03981.1"/>
    <property type="molecule type" value="Genomic_DNA"/>
</dbReference>
<dbReference type="OrthoDB" id="1004293at2"/>
<protein>
    <submittedName>
        <fullName evidence="1">Uncharacterized protein</fullName>
    </submittedName>
</protein>
<proteinExistence type="predicted"/>
<dbReference type="AlphaFoldDB" id="A0A4Y1WSC5"/>
<dbReference type="GeneID" id="78342014"/>
<reference evidence="2" key="1">
    <citation type="submission" date="2019-06" db="EMBL/GenBank/DDBJ databases">
        <title>Alistipes onderdonkii subsp. vulgaris subsp. nov., Alistipes dispar sp. nov. and Alistipes communis sp. nov., isolated from human faeces, and creation of Alistipes onderdonkii subsp. onderdonkii subsp. nov.</title>
        <authorList>
            <person name="Sakamoto M."/>
            <person name="Ikeyama N."/>
            <person name="Ogata Y."/>
            <person name="Suda W."/>
            <person name="Iino T."/>
            <person name="Hattori M."/>
            <person name="Ohkuma M."/>
        </authorList>
    </citation>
    <scope>NUCLEOTIDE SEQUENCE [LARGE SCALE GENOMIC DNA]</scope>
    <source>
        <strain evidence="2">5CBH24</strain>
    </source>
</reference>
<gene>
    <name evidence="1" type="ORF">A5CBH24_12940</name>
</gene>
<keyword evidence="2" id="KW-1185">Reference proteome</keyword>